<dbReference type="EMBL" id="GEZM01017279">
    <property type="protein sequence ID" value="JAV90801.1"/>
    <property type="molecule type" value="Transcribed_RNA"/>
</dbReference>
<feature type="domain" description="C2H2-type" evidence="3">
    <location>
        <begin position="569"/>
        <end position="591"/>
    </location>
</feature>
<dbReference type="PANTHER" id="PTHR21020">
    <property type="entry name" value="ZINC FINGER PROTEIN 800"/>
    <property type="match status" value="1"/>
</dbReference>
<evidence type="ECO:0000313" key="6">
    <source>
        <dbReference type="Proteomes" id="UP000327044"/>
    </source>
</evidence>
<dbReference type="EMBL" id="GEZM01017276">
    <property type="protein sequence ID" value="JAV90805.1"/>
    <property type="molecule type" value="Transcribed_RNA"/>
</dbReference>
<feature type="region of interest" description="Disordered" evidence="2">
    <location>
        <begin position="455"/>
        <end position="488"/>
    </location>
</feature>
<dbReference type="SMART" id="SM00355">
    <property type="entry name" value="ZnF_C2H2"/>
    <property type="match status" value="6"/>
</dbReference>
<evidence type="ECO:0000256" key="2">
    <source>
        <dbReference type="SAM" id="MobiDB-lite"/>
    </source>
</evidence>
<dbReference type="PROSITE" id="PS50157">
    <property type="entry name" value="ZINC_FINGER_C2H2_2"/>
    <property type="match status" value="3"/>
</dbReference>
<feature type="region of interest" description="Disordered" evidence="2">
    <location>
        <begin position="758"/>
        <end position="788"/>
    </location>
</feature>
<feature type="domain" description="C2H2-type" evidence="3">
    <location>
        <begin position="289"/>
        <end position="317"/>
    </location>
</feature>
<organism evidence="4">
    <name type="scientific">Photinus pyralis</name>
    <name type="common">Common eastern firefly</name>
    <name type="synonym">Lampyris pyralis</name>
    <dbReference type="NCBI Taxonomy" id="7054"/>
    <lineage>
        <taxon>Eukaryota</taxon>
        <taxon>Metazoa</taxon>
        <taxon>Ecdysozoa</taxon>
        <taxon>Arthropoda</taxon>
        <taxon>Hexapoda</taxon>
        <taxon>Insecta</taxon>
        <taxon>Pterygota</taxon>
        <taxon>Neoptera</taxon>
        <taxon>Endopterygota</taxon>
        <taxon>Coleoptera</taxon>
        <taxon>Polyphaga</taxon>
        <taxon>Elateriformia</taxon>
        <taxon>Elateroidea</taxon>
        <taxon>Lampyridae</taxon>
        <taxon>Lampyrinae</taxon>
        <taxon>Photinus</taxon>
    </lineage>
</organism>
<dbReference type="InterPro" id="IPR039149">
    <property type="entry name" value="ZNF800"/>
</dbReference>
<evidence type="ECO:0000259" key="3">
    <source>
        <dbReference type="PROSITE" id="PS50157"/>
    </source>
</evidence>
<name>A0A1Y1MYP0_PHOPY</name>
<reference evidence="5" key="3">
    <citation type="submission" date="2019-08" db="EMBL/GenBank/DDBJ databases">
        <authorList>
            <consortium name="Photinus pyralis genome working group"/>
            <person name="Fallon T.R."/>
            <person name="Sander Lower S.E."/>
            <person name="Weng J.-K."/>
        </authorList>
    </citation>
    <scope>NUCLEOTIDE SEQUENCE</scope>
    <source>
        <strain evidence="5">1611_PpyrPB1</strain>
        <tissue evidence="5">Whole body</tissue>
    </source>
</reference>
<dbReference type="EMBL" id="GEZM01017277">
    <property type="protein sequence ID" value="JAV90804.1"/>
    <property type="molecule type" value="Transcribed_RNA"/>
</dbReference>
<evidence type="ECO:0000313" key="4">
    <source>
        <dbReference type="EMBL" id="JAV90801.1"/>
    </source>
</evidence>
<dbReference type="InterPro" id="IPR036236">
    <property type="entry name" value="Znf_C2H2_sf"/>
</dbReference>
<dbReference type="PANTHER" id="PTHR21020:SF0">
    <property type="entry name" value="ZINC FINGER PROTEIN 800"/>
    <property type="match status" value="1"/>
</dbReference>
<feature type="domain" description="C2H2-type" evidence="3">
    <location>
        <begin position="259"/>
        <end position="287"/>
    </location>
</feature>
<accession>A0A1Y1MYP0</accession>
<feature type="region of interest" description="Disordered" evidence="2">
    <location>
        <begin position="1"/>
        <end position="22"/>
    </location>
</feature>
<keyword evidence="1" id="KW-0862">Zinc</keyword>
<dbReference type="Proteomes" id="UP000327044">
    <property type="component" value="Unassembled WGS sequence"/>
</dbReference>
<dbReference type="Gene3D" id="3.30.160.60">
    <property type="entry name" value="Classic Zinc Finger"/>
    <property type="match status" value="2"/>
</dbReference>
<dbReference type="InParanoid" id="A0A1Y1MYP0"/>
<proteinExistence type="predicted"/>
<dbReference type="EMBL" id="GEZM01017275">
    <property type="protein sequence ID" value="JAV90807.1"/>
    <property type="molecule type" value="Transcribed_RNA"/>
</dbReference>
<keyword evidence="6" id="KW-1185">Reference proteome</keyword>
<dbReference type="Pfam" id="PF00096">
    <property type="entry name" value="zf-C2H2"/>
    <property type="match status" value="1"/>
</dbReference>
<evidence type="ECO:0000313" key="5">
    <source>
        <dbReference type="EMBL" id="KAB0794249.1"/>
    </source>
</evidence>
<keyword evidence="1" id="KW-0863">Zinc-finger</keyword>
<dbReference type="PROSITE" id="PS00028">
    <property type="entry name" value="ZINC_FINGER_C2H2_1"/>
    <property type="match status" value="3"/>
</dbReference>
<dbReference type="InterPro" id="IPR013087">
    <property type="entry name" value="Znf_C2H2_type"/>
</dbReference>
<evidence type="ECO:0000256" key="1">
    <source>
        <dbReference type="PROSITE-ProRule" id="PRU00042"/>
    </source>
</evidence>
<dbReference type="OrthoDB" id="10066279at2759"/>
<feature type="compositionally biased region" description="Polar residues" evidence="2">
    <location>
        <begin position="759"/>
        <end position="785"/>
    </location>
</feature>
<dbReference type="EMBL" id="VVIM01000009">
    <property type="protein sequence ID" value="KAB0794249.1"/>
    <property type="molecule type" value="Genomic_DNA"/>
</dbReference>
<dbReference type="SUPFAM" id="SSF57667">
    <property type="entry name" value="beta-beta-alpha zinc fingers"/>
    <property type="match status" value="1"/>
</dbReference>
<reference evidence="5 6" key="2">
    <citation type="journal article" date="2018" name="Elife">
        <title>Firefly genomes illuminate parallel origins of bioluminescence in beetles.</title>
        <authorList>
            <person name="Fallon T.R."/>
            <person name="Lower S.E."/>
            <person name="Chang C.H."/>
            <person name="Bessho-Uehara M."/>
            <person name="Martin G.J."/>
            <person name="Bewick A.J."/>
            <person name="Behringer M."/>
            <person name="Debat H.J."/>
            <person name="Wong I."/>
            <person name="Day J.C."/>
            <person name="Suvorov A."/>
            <person name="Silva C.J."/>
            <person name="Stanger-Hall K.F."/>
            <person name="Hall D.W."/>
            <person name="Schmitz R.J."/>
            <person name="Nelson D.R."/>
            <person name="Lewis S.M."/>
            <person name="Shigenobu S."/>
            <person name="Bybee S.M."/>
            <person name="Larracuente A.M."/>
            <person name="Oba Y."/>
            <person name="Weng J.K."/>
        </authorList>
    </citation>
    <scope>NUCLEOTIDE SEQUENCE [LARGE SCALE GENOMIC DNA]</scope>
    <source>
        <strain evidence="5">1611_PpyrPB1</strain>
        <tissue evidence="5">Whole body</tissue>
    </source>
</reference>
<dbReference type="GO" id="GO:0008270">
    <property type="term" value="F:zinc ion binding"/>
    <property type="evidence" value="ECO:0007669"/>
    <property type="project" value="UniProtKB-KW"/>
</dbReference>
<dbReference type="EMBL" id="GEZM01017278">
    <property type="protein sequence ID" value="JAV90803.1"/>
    <property type="molecule type" value="Transcribed_RNA"/>
</dbReference>
<keyword evidence="1" id="KW-0479">Metal-binding</keyword>
<sequence length="953" mass="108519">MTTRAALKNKTKKPLETTLGKASTSSHEEIDLSHVGKTIHTSLFGLRQVLALFETATEEVQAYITYECDIMYECRICRTIFRSLANFILHKRKYCQDSYKKTKRFDFREQFSEADLLIINEKSEESKTINQEDKSPSCIQKPDSILKGVQSKKTLSNILPRLINKQENTLITEECLAEDNPQESKRLDEENKRNIALESANKSGVFQTMYDSKDDKLDFMKTEVMEIHDILENNEAIIGSNGKIVVPQGEKSDVLKNNFMCVICNQKFSTKKTLTYHINYKHNDTRKVYQCTECTDTFANTWGVFRHLYKTHRKTPAQVKKLRNQIHSNRIRNDEQTITKNSDAKSEVIVSDTTSTTLGSEDQQWIDDLECDNDLQRCGGCGRKFERKAALHSHSQFCTKRIAVCNSIKENNHKKAQEDKQEKKIAEPVAIALSDGSRKRKPLVAYKILRFDYMKDTPSSPGTNDKAVHSTRELVQSEEPDNKESDTKGEEIAALNTIISDLVHEIVNSKSSSTSLDEKSIPTNNPDECLQMDVENNNSQCESEKQSIKKKCLRALEKKCTDYINKERKLCLPCDKAFKTYKCLMRHMAVHFNWHRFQCAACQYTAYHRSKCEHHLEKKHSIVNQEAYSDYIKRIPFEKTLDLATDFINYAKKCKAEVQAKELIETAEVASNGNESEEQEIQVKESVEPTSNFKHLKPVKAPEEVQAEVSVESTVVANNDNWIKIENAPDEFLAKESIETMEVANNDGQIKIESEEIQGETTVAASNDGTSTEKSNLEGNSTIPQDISDPQDPALRDMIMTVIFGNNATVSSANSNPHVENNGTTEVEIIKERDLELCKNSKPNRNVETNIPAETKVTNHNHVVTSTGAREELDVQSKSARCRPIRARTATVRKDFLYDMTQILKLKPKKDLIVQKPLRVYTRKNKVVPPKTNNNSFNILQNVNINPIQVPDT</sequence>
<gene>
    <name evidence="5" type="ORF">PPYR_13869</name>
</gene>
<dbReference type="AlphaFoldDB" id="A0A1Y1MYP0"/>
<reference evidence="4" key="1">
    <citation type="journal article" date="2016" name="Sci. Rep.">
        <title>Molecular characterization of firefly nuptial gifts: a multi-omics approach sheds light on postcopulatory sexual selection.</title>
        <authorList>
            <person name="Al-Wathiqui N."/>
            <person name="Fallon T.R."/>
            <person name="South A."/>
            <person name="Weng J.K."/>
            <person name="Lewis S.M."/>
        </authorList>
    </citation>
    <scope>NUCLEOTIDE SEQUENCE</scope>
</reference>
<dbReference type="FunCoup" id="A0A1Y1MYP0">
    <property type="interactions" value="183"/>
</dbReference>
<protein>
    <recommendedName>
        <fullName evidence="3">C2H2-type domain-containing protein</fullName>
    </recommendedName>
</protein>
<dbReference type="EMBL" id="GEZM01017273">
    <property type="protein sequence ID" value="JAV90810.1"/>
    <property type="molecule type" value="Transcribed_RNA"/>
</dbReference>